<dbReference type="PRINTS" id="PR00132">
    <property type="entry name" value="GLHYDRLASE2"/>
</dbReference>
<dbReference type="InterPro" id="IPR036156">
    <property type="entry name" value="Beta-gal/glucu_dom_sf"/>
</dbReference>
<keyword evidence="15" id="KW-1185">Reference proteome</keyword>
<dbReference type="EMBL" id="FMZO01000021">
    <property type="protein sequence ID" value="SDE09989.1"/>
    <property type="molecule type" value="Genomic_DNA"/>
</dbReference>
<comment type="cofactor">
    <cofactor evidence="2">
        <name>Ca(2+)</name>
        <dbReference type="ChEBI" id="CHEBI:29108"/>
    </cofactor>
</comment>
<accession>A0A1G7A571</accession>
<evidence type="ECO:0000256" key="5">
    <source>
        <dbReference type="ARBA" id="ARBA00012756"/>
    </source>
</evidence>
<dbReference type="Gene3D" id="3.20.20.80">
    <property type="entry name" value="Glycosidases"/>
    <property type="match status" value="1"/>
</dbReference>
<dbReference type="SUPFAM" id="SSF74650">
    <property type="entry name" value="Galactose mutarotase-like"/>
    <property type="match status" value="1"/>
</dbReference>
<dbReference type="Pfam" id="PF02836">
    <property type="entry name" value="Glyco_hydro_2_C"/>
    <property type="match status" value="1"/>
</dbReference>
<dbReference type="Pfam" id="PF00703">
    <property type="entry name" value="Glyco_hydro_2"/>
    <property type="match status" value="1"/>
</dbReference>
<comment type="catalytic activity">
    <reaction evidence="1">
        <text>Hydrolysis of terminal non-reducing beta-D-galactose residues in beta-D-galactosides.</text>
        <dbReference type="EC" id="3.2.1.23"/>
    </reaction>
</comment>
<dbReference type="SUPFAM" id="SSF49785">
    <property type="entry name" value="Galactose-binding domain-like"/>
    <property type="match status" value="1"/>
</dbReference>
<gene>
    <name evidence="14" type="ORF">SAMN04487894_12114</name>
</gene>
<keyword evidence="6" id="KW-0378">Hydrolase</keyword>
<dbReference type="SUPFAM" id="SSF51445">
    <property type="entry name" value="(Trans)glycosidases"/>
    <property type="match status" value="1"/>
</dbReference>
<protein>
    <recommendedName>
        <fullName evidence="5">beta-galactosidase</fullName>
        <ecNumber evidence="5">3.2.1.23</ecNumber>
    </recommendedName>
    <alternativeName>
        <fullName evidence="9">Lactase</fullName>
    </alternativeName>
</protein>
<sequence>MFARCSFPCPGIPSPVRFIGMWGLVSFLLAVQMAAAQTGAPMPVLTPQPALVAGIAQPVQSLNGKWDFGVEGRPQRSGINVPGEWVMQGYTVNEGETALYSRTVDIPADWKGKRVKLRFEGVSSHAVVLVNGRQVAVHEGSFVPFEADITDALQPANNLLQVKVQSRTISDVLACTSQYAVHTVGGILRNVTLMAVPEAHINNLAVVTTFDRQYKNAILALNTGVSADASNSSILYILRNKEGKIVKQGTSDHQSPITNFKLQIINPFHWTPESPYLYELTAALQQDGKIIETIRQKIGFRQVTIKDARVYVNGKPIKLHGVNRHSVHPLTGRSIDAALDVTDAVLFREANCNFIRTSHYPPTEAFLNACDSLGLFVEDESSLCWIQHGASPIWKKWDYRDERFLPYMLNANIEKMMAHRNHPSVIMWSLGNESAWSPLWEKVNAAVKALDPTRPTLLHDQCWGGFNNFGSKADIANYHYPGINGGRATDTMSRPVFFGEYAHLATYNRRELLTDPGQRAFYGEPLAMMYDSMYYYPKCLGGAIWSGIDDAFHLPGGRIVGYGPWGPLDAWRRKKPEYFGMKKAYTPVKVTGADRSSLVKGFIMLHIENRYDFTDLSNIKITATFDGGVPQPLTAAIPPHGKGALKIAFPRGTKELRVQFADPRGFIANEELYDLRAGEWMVYPPLSAYKLAITENDASITIVQKNIRFLISKSTGMITSVRKDDKELMTQGPVFAIIPRNSEDGGKPNVAGETYQNDIHPLKGYPLYTIFANDIAVQKMDDSVQVTMTVIFSDNSRGRMVYTFAGNRLKVHYEVEYKGNMEYPYQYGMLLQLPKTMDRLSWLRKTVFTAYPEDDIARPKGEARLNAKRTTGVEEWGVVPAGDWKDDATELGSNDFRSSKRNIYSATLSDAAGNAVKAWGGGKQTSRSWLQDGAILWLIADYCNNGSEPFYGSPFTDGRVNIKGQTLKGGVELEF</sequence>
<dbReference type="Gene3D" id="2.60.120.260">
    <property type="entry name" value="Galactose-binding domain-like"/>
    <property type="match status" value="1"/>
</dbReference>
<evidence type="ECO:0000313" key="14">
    <source>
        <dbReference type="EMBL" id="SDE09989.1"/>
    </source>
</evidence>
<proteinExistence type="inferred from homology"/>
<keyword evidence="8" id="KW-0326">Glycosidase</keyword>
<evidence type="ECO:0000259" key="10">
    <source>
        <dbReference type="Pfam" id="PF00703"/>
    </source>
</evidence>
<dbReference type="Proteomes" id="UP000198757">
    <property type="component" value="Unassembled WGS sequence"/>
</dbReference>
<feature type="domain" description="Beta galactosidase small chain/" evidence="13">
    <location>
        <begin position="705"/>
        <end position="843"/>
    </location>
</feature>
<dbReference type="InterPro" id="IPR050347">
    <property type="entry name" value="Bact_Beta-galactosidase"/>
</dbReference>
<dbReference type="GO" id="GO:0009341">
    <property type="term" value="C:beta-galactosidase complex"/>
    <property type="evidence" value="ECO:0007669"/>
    <property type="project" value="InterPro"/>
</dbReference>
<reference evidence="15" key="1">
    <citation type="submission" date="2016-10" db="EMBL/GenBank/DDBJ databases">
        <authorList>
            <person name="Varghese N."/>
            <person name="Submissions S."/>
        </authorList>
    </citation>
    <scope>NUCLEOTIDE SEQUENCE [LARGE SCALE GENOMIC DNA]</scope>
    <source>
        <strain evidence="15">DSM 25811 / CCM 8410 / LMG 26954 / E90</strain>
    </source>
</reference>
<feature type="domain" description="Glycoside hydrolase family 2 catalytic" evidence="11">
    <location>
        <begin position="303"/>
        <end position="461"/>
    </location>
</feature>
<dbReference type="InterPro" id="IPR006101">
    <property type="entry name" value="Glyco_hydro_2"/>
</dbReference>
<evidence type="ECO:0000259" key="13">
    <source>
        <dbReference type="Pfam" id="PF02929"/>
    </source>
</evidence>
<dbReference type="Pfam" id="PF02929">
    <property type="entry name" value="Bgal_small_N"/>
    <property type="match status" value="1"/>
</dbReference>
<dbReference type="Gene3D" id="2.60.40.10">
    <property type="entry name" value="Immunoglobulins"/>
    <property type="match status" value="1"/>
</dbReference>
<organism evidence="14 15">
    <name type="scientific">Niabella drilacis (strain DSM 25811 / CCM 8410 / CCUG 62505 / LMG 26954 / E90)</name>
    <dbReference type="NCBI Taxonomy" id="1285928"/>
    <lineage>
        <taxon>Bacteria</taxon>
        <taxon>Pseudomonadati</taxon>
        <taxon>Bacteroidota</taxon>
        <taxon>Chitinophagia</taxon>
        <taxon>Chitinophagales</taxon>
        <taxon>Chitinophagaceae</taxon>
        <taxon>Niabella</taxon>
    </lineage>
</organism>
<evidence type="ECO:0000256" key="3">
    <source>
        <dbReference type="ARBA" id="ARBA00007401"/>
    </source>
</evidence>
<dbReference type="AlphaFoldDB" id="A0A1G7A571"/>
<feature type="domain" description="Glycosyl hydrolases family 2 sugar binding" evidence="12">
    <location>
        <begin position="90"/>
        <end position="197"/>
    </location>
</feature>
<evidence type="ECO:0000256" key="2">
    <source>
        <dbReference type="ARBA" id="ARBA00001913"/>
    </source>
</evidence>
<dbReference type="Pfam" id="PF02837">
    <property type="entry name" value="Glyco_hydro_2_N"/>
    <property type="match status" value="1"/>
</dbReference>
<dbReference type="InterPro" id="IPR006102">
    <property type="entry name" value="Ig-like_GH2"/>
</dbReference>
<keyword evidence="7" id="KW-0106">Calcium</keyword>
<comment type="subunit">
    <text evidence="4">Monomer.</text>
</comment>
<dbReference type="InterPro" id="IPR006103">
    <property type="entry name" value="Glyco_hydro_2_cat"/>
</dbReference>
<evidence type="ECO:0000256" key="7">
    <source>
        <dbReference type="ARBA" id="ARBA00022837"/>
    </source>
</evidence>
<dbReference type="InterPro" id="IPR013783">
    <property type="entry name" value="Ig-like_fold"/>
</dbReference>
<evidence type="ECO:0000256" key="8">
    <source>
        <dbReference type="ARBA" id="ARBA00023295"/>
    </source>
</evidence>
<dbReference type="EC" id="3.2.1.23" evidence="5"/>
<dbReference type="GO" id="GO:0030246">
    <property type="term" value="F:carbohydrate binding"/>
    <property type="evidence" value="ECO:0007669"/>
    <property type="project" value="InterPro"/>
</dbReference>
<dbReference type="SUPFAM" id="SSF49303">
    <property type="entry name" value="beta-Galactosidase/glucuronidase domain"/>
    <property type="match status" value="1"/>
</dbReference>
<dbReference type="PANTHER" id="PTHR46323:SF2">
    <property type="entry name" value="BETA-GALACTOSIDASE"/>
    <property type="match status" value="1"/>
</dbReference>
<dbReference type="PANTHER" id="PTHR46323">
    <property type="entry name" value="BETA-GALACTOSIDASE"/>
    <property type="match status" value="1"/>
</dbReference>
<dbReference type="InterPro" id="IPR006104">
    <property type="entry name" value="Glyco_hydro_2_N"/>
</dbReference>
<evidence type="ECO:0000259" key="11">
    <source>
        <dbReference type="Pfam" id="PF02836"/>
    </source>
</evidence>
<dbReference type="InterPro" id="IPR008979">
    <property type="entry name" value="Galactose-bd-like_sf"/>
</dbReference>
<dbReference type="GO" id="GO:0004565">
    <property type="term" value="F:beta-galactosidase activity"/>
    <property type="evidence" value="ECO:0007669"/>
    <property type="project" value="UniProtKB-EC"/>
</dbReference>
<dbReference type="InterPro" id="IPR017853">
    <property type="entry name" value="GH"/>
</dbReference>
<dbReference type="InterPro" id="IPR014718">
    <property type="entry name" value="GH-type_carb-bd"/>
</dbReference>
<dbReference type="InterPro" id="IPR011013">
    <property type="entry name" value="Gal_mutarotase_sf_dom"/>
</dbReference>
<dbReference type="GO" id="GO:0005990">
    <property type="term" value="P:lactose catabolic process"/>
    <property type="evidence" value="ECO:0007669"/>
    <property type="project" value="TreeGrafter"/>
</dbReference>
<feature type="domain" description="Glycoside hydrolase family 2 immunoglobulin-like beta-sandwich" evidence="10">
    <location>
        <begin position="199"/>
        <end position="301"/>
    </location>
</feature>
<dbReference type="Gene3D" id="2.70.98.10">
    <property type="match status" value="1"/>
</dbReference>
<comment type="similarity">
    <text evidence="3">Belongs to the glycosyl hydrolase 2 family.</text>
</comment>
<evidence type="ECO:0000259" key="12">
    <source>
        <dbReference type="Pfam" id="PF02837"/>
    </source>
</evidence>
<evidence type="ECO:0000256" key="1">
    <source>
        <dbReference type="ARBA" id="ARBA00001412"/>
    </source>
</evidence>
<evidence type="ECO:0000256" key="4">
    <source>
        <dbReference type="ARBA" id="ARBA00011245"/>
    </source>
</evidence>
<dbReference type="STRING" id="1285928.SAMN04487894_12114"/>
<evidence type="ECO:0000313" key="15">
    <source>
        <dbReference type="Proteomes" id="UP000198757"/>
    </source>
</evidence>
<evidence type="ECO:0000256" key="9">
    <source>
        <dbReference type="ARBA" id="ARBA00032230"/>
    </source>
</evidence>
<name>A0A1G7A571_NIADE</name>
<evidence type="ECO:0000256" key="6">
    <source>
        <dbReference type="ARBA" id="ARBA00022801"/>
    </source>
</evidence>
<dbReference type="InterPro" id="IPR004199">
    <property type="entry name" value="B-gal_small/dom_5"/>
</dbReference>